<sequence>MTLTSSPCSARVCLSAEGSTNVTAYFPAGVWYNWYTGTTLSSMKAQALTINALLSFVSIIVTLVPIHVRSGVVLPAQCPAMTTYETNRSNYFLIVAFDANQFANGHLYADDGVSIRGTSTSVQFTANAHGISGRAARYPYHISQKLEKVRVWGLNAQKVPIHVKKVVKNAQISFNSTTGILVVKGLSIDINRPFQIS</sequence>
<evidence type="ECO:0000313" key="2">
    <source>
        <dbReference type="EMBL" id="RUP51210.1"/>
    </source>
</evidence>
<dbReference type="GO" id="GO:0004553">
    <property type="term" value="F:hydrolase activity, hydrolyzing O-glycosyl compounds"/>
    <property type="evidence" value="ECO:0007669"/>
    <property type="project" value="TreeGrafter"/>
</dbReference>
<dbReference type="OrthoDB" id="5839090at2759"/>
<dbReference type="AlphaFoldDB" id="A0A433DK13"/>
<accession>A0A433DK13</accession>
<dbReference type="EMBL" id="RBNI01000886">
    <property type="protein sequence ID" value="RUP51210.1"/>
    <property type="molecule type" value="Genomic_DNA"/>
</dbReference>
<dbReference type="InterPro" id="IPR013780">
    <property type="entry name" value="Glyco_hydro_b"/>
</dbReference>
<organism evidence="2 3">
    <name type="scientific">Jimgerdemannia flammicorona</name>
    <dbReference type="NCBI Taxonomy" id="994334"/>
    <lineage>
        <taxon>Eukaryota</taxon>
        <taxon>Fungi</taxon>
        <taxon>Fungi incertae sedis</taxon>
        <taxon>Mucoromycota</taxon>
        <taxon>Mucoromycotina</taxon>
        <taxon>Endogonomycetes</taxon>
        <taxon>Endogonales</taxon>
        <taxon>Endogonaceae</taxon>
        <taxon>Jimgerdemannia</taxon>
    </lineage>
</organism>
<reference evidence="2 3" key="1">
    <citation type="journal article" date="2018" name="New Phytol.">
        <title>Phylogenomics of Endogonaceae and evolution of mycorrhizas within Mucoromycota.</title>
        <authorList>
            <person name="Chang Y."/>
            <person name="Desiro A."/>
            <person name="Na H."/>
            <person name="Sandor L."/>
            <person name="Lipzen A."/>
            <person name="Clum A."/>
            <person name="Barry K."/>
            <person name="Grigoriev I.V."/>
            <person name="Martin F.M."/>
            <person name="Stajich J.E."/>
            <person name="Smith M.E."/>
            <person name="Bonito G."/>
            <person name="Spatafora J.W."/>
        </authorList>
    </citation>
    <scope>NUCLEOTIDE SEQUENCE [LARGE SCALE GENOMIC DNA]</scope>
    <source>
        <strain evidence="2 3">GMNB39</strain>
    </source>
</reference>
<keyword evidence="3" id="KW-1185">Reference proteome</keyword>
<proteinExistence type="predicted"/>
<dbReference type="PANTHER" id="PTHR22762:SF133">
    <property type="entry name" value="P-TYPE DOMAIN-CONTAINING PROTEIN"/>
    <property type="match status" value="1"/>
</dbReference>
<dbReference type="Gene3D" id="2.60.40.1180">
    <property type="entry name" value="Golgi alpha-mannosidase II"/>
    <property type="match status" value="2"/>
</dbReference>
<evidence type="ECO:0000259" key="1">
    <source>
        <dbReference type="Pfam" id="PF21365"/>
    </source>
</evidence>
<comment type="caution">
    <text evidence="2">The sequence shown here is derived from an EMBL/GenBank/DDBJ whole genome shotgun (WGS) entry which is preliminary data.</text>
</comment>
<dbReference type="Proteomes" id="UP000268093">
    <property type="component" value="Unassembled WGS sequence"/>
</dbReference>
<dbReference type="Pfam" id="PF21365">
    <property type="entry name" value="Glyco_hydro_31_3rd"/>
    <property type="match status" value="1"/>
</dbReference>
<gene>
    <name evidence="2" type="ORF">BC936DRAFT_149397</name>
</gene>
<evidence type="ECO:0000313" key="3">
    <source>
        <dbReference type="Proteomes" id="UP000268093"/>
    </source>
</evidence>
<feature type="domain" description="Glycosyl hydrolase family 31 C-terminal" evidence="1">
    <location>
        <begin position="17"/>
        <end position="74"/>
    </location>
</feature>
<dbReference type="PANTHER" id="PTHR22762">
    <property type="entry name" value="ALPHA-GLUCOSIDASE"/>
    <property type="match status" value="1"/>
</dbReference>
<name>A0A433DK13_9FUNG</name>
<dbReference type="InterPro" id="IPR048395">
    <property type="entry name" value="Glyco_hydro_31_C"/>
</dbReference>
<protein>
    <recommendedName>
        <fullName evidence="1">Glycosyl hydrolase family 31 C-terminal domain-containing protein</fullName>
    </recommendedName>
</protein>